<protein>
    <submittedName>
        <fullName evidence="1">Uncharacterized protein</fullName>
    </submittedName>
</protein>
<sequence>MLARQLDYKIFLSKFLSLLPLKPLLGRWAPSNIIHRNCVRLSYQESMKKDFAIHDPILSFYHNYVLIYIFYIWHLYHATLLKLSNGLPITTSSVLDDFNGDKKPNIPISYKIGK</sequence>
<accession>A0AAD5KKA0</accession>
<reference evidence="1" key="2">
    <citation type="submission" date="2023-02" db="EMBL/GenBank/DDBJ databases">
        <authorList>
            <consortium name="DOE Joint Genome Institute"/>
            <person name="Mondo S.J."/>
            <person name="Chang Y."/>
            <person name="Wang Y."/>
            <person name="Ahrendt S."/>
            <person name="Andreopoulos W."/>
            <person name="Barry K."/>
            <person name="Beard J."/>
            <person name="Benny G.L."/>
            <person name="Blankenship S."/>
            <person name="Bonito G."/>
            <person name="Cuomo C."/>
            <person name="Desiro A."/>
            <person name="Gervers K.A."/>
            <person name="Hundley H."/>
            <person name="Kuo A."/>
            <person name="LaButti K."/>
            <person name="Lang B.F."/>
            <person name="Lipzen A."/>
            <person name="O'Donnell K."/>
            <person name="Pangilinan J."/>
            <person name="Reynolds N."/>
            <person name="Sandor L."/>
            <person name="Smith M.W."/>
            <person name="Tsang A."/>
            <person name="Grigoriev I.V."/>
            <person name="Stajich J.E."/>
            <person name="Spatafora J.W."/>
        </authorList>
    </citation>
    <scope>NUCLEOTIDE SEQUENCE</scope>
    <source>
        <strain evidence="1">RSA 2281</strain>
    </source>
</reference>
<keyword evidence="2" id="KW-1185">Reference proteome</keyword>
<organism evidence="1 2">
    <name type="scientific">Phascolomyces articulosus</name>
    <dbReference type="NCBI Taxonomy" id="60185"/>
    <lineage>
        <taxon>Eukaryota</taxon>
        <taxon>Fungi</taxon>
        <taxon>Fungi incertae sedis</taxon>
        <taxon>Mucoromycota</taxon>
        <taxon>Mucoromycotina</taxon>
        <taxon>Mucoromycetes</taxon>
        <taxon>Mucorales</taxon>
        <taxon>Lichtheimiaceae</taxon>
        <taxon>Phascolomyces</taxon>
    </lineage>
</organism>
<dbReference type="Proteomes" id="UP001209540">
    <property type="component" value="Unassembled WGS sequence"/>
</dbReference>
<reference evidence="1" key="1">
    <citation type="journal article" date="2022" name="IScience">
        <title>Evolution of zygomycete secretomes and the origins of terrestrial fungal ecologies.</title>
        <authorList>
            <person name="Chang Y."/>
            <person name="Wang Y."/>
            <person name="Mondo S."/>
            <person name="Ahrendt S."/>
            <person name="Andreopoulos W."/>
            <person name="Barry K."/>
            <person name="Beard J."/>
            <person name="Benny G.L."/>
            <person name="Blankenship S."/>
            <person name="Bonito G."/>
            <person name="Cuomo C."/>
            <person name="Desiro A."/>
            <person name="Gervers K.A."/>
            <person name="Hundley H."/>
            <person name="Kuo A."/>
            <person name="LaButti K."/>
            <person name="Lang B.F."/>
            <person name="Lipzen A."/>
            <person name="O'Donnell K."/>
            <person name="Pangilinan J."/>
            <person name="Reynolds N."/>
            <person name="Sandor L."/>
            <person name="Smith M.E."/>
            <person name="Tsang A."/>
            <person name="Grigoriev I.V."/>
            <person name="Stajich J.E."/>
            <person name="Spatafora J.W."/>
        </authorList>
    </citation>
    <scope>NUCLEOTIDE SEQUENCE</scope>
    <source>
        <strain evidence="1">RSA 2281</strain>
    </source>
</reference>
<dbReference type="AlphaFoldDB" id="A0AAD5KKA0"/>
<evidence type="ECO:0000313" key="1">
    <source>
        <dbReference type="EMBL" id="KAI9274306.1"/>
    </source>
</evidence>
<name>A0AAD5KKA0_9FUNG</name>
<proteinExistence type="predicted"/>
<evidence type="ECO:0000313" key="2">
    <source>
        <dbReference type="Proteomes" id="UP001209540"/>
    </source>
</evidence>
<dbReference type="EMBL" id="JAIXMP010000004">
    <property type="protein sequence ID" value="KAI9274306.1"/>
    <property type="molecule type" value="Genomic_DNA"/>
</dbReference>
<gene>
    <name evidence="1" type="ORF">BDA99DRAFT_532956</name>
</gene>
<comment type="caution">
    <text evidence="1">The sequence shown here is derived from an EMBL/GenBank/DDBJ whole genome shotgun (WGS) entry which is preliminary data.</text>
</comment>